<organism evidence="2 3">
    <name type="scientific">Leishmania donovani</name>
    <dbReference type="NCBI Taxonomy" id="5661"/>
    <lineage>
        <taxon>Eukaryota</taxon>
        <taxon>Discoba</taxon>
        <taxon>Euglenozoa</taxon>
        <taxon>Kinetoplastea</taxon>
        <taxon>Metakinetoplastina</taxon>
        <taxon>Trypanosomatida</taxon>
        <taxon>Trypanosomatidae</taxon>
        <taxon>Leishmaniinae</taxon>
        <taxon>Leishmania</taxon>
    </lineage>
</organism>
<accession>A0A504YAK4</accession>
<comment type="caution">
    <text evidence="2">The sequence shown here is derived from an EMBL/GenBank/DDBJ whole genome shotgun (WGS) entry which is preliminary data.</text>
</comment>
<reference evidence="3" key="1">
    <citation type="submission" date="2019-02" db="EMBL/GenBank/DDBJ databases">
        <title>FDA dAtabase for Regulatory Grade micrObial Sequences (FDA-ARGOS): Supporting development and validation of Infectious Disease Dx tests.</title>
        <authorList>
            <person name="Duncan R."/>
            <person name="Fisher C."/>
            <person name="Tallon L."/>
            <person name="Sadzewicz L."/>
            <person name="Sengamalay N."/>
            <person name="Ott S."/>
            <person name="Godinez A."/>
            <person name="Nagaraj S."/>
            <person name="Vavikolanu K."/>
            <person name="Vyas G."/>
            <person name="Nadendla S."/>
            <person name="Aluvathingal J."/>
            <person name="Sichtig H."/>
        </authorList>
    </citation>
    <scope>NUCLEOTIDE SEQUENCE [LARGE SCALE GENOMIC DNA]</scope>
    <source>
        <strain evidence="3">FDAARGOS_360</strain>
    </source>
</reference>
<name>A0A504YAK4_LEIDO</name>
<evidence type="ECO:0000256" key="1">
    <source>
        <dbReference type="SAM" id="MobiDB-lite"/>
    </source>
</evidence>
<dbReference type="AlphaFoldDB" id="A0A504YAK4"/>
<sequence>MVVDPPSVQRNRTPARQRAICVHHTAIPTSSAGKDVTQATLRFVLCKVARWALEHARQLDEHPPTQGAHAPVRGTATSSSSPLHAVTWLRTSHPSCAGFPRGECNAANSPP</sequence>
<dbReference type="Proteomes" id="UP000318821">
    <property type="component" value="Unassembled WGS sequence"/>
</dbReference>
<dbReference type="EMBL" id="RHLD01000035">
    <property type="protein sequence ID" value="TPP54657.1"/>
    <property type="molecule type" value="Genomic_DNA"/>
</dbReference>
<proteinExistence type="predicted"/>
<evidence type="ECO:0000313" key="2">
    <source>
        <dbReference type="EMBL" id="TPP54657.1"/>
    </source>
</evidence>
<feature type="region of interest" description="Disordered" evidence="1">
    <location>
        <begin position="57"/>
        <end position="84"/>
    </location>
</feature>
<gene>
    <name evidence="2" type="ORF">CGC20_22250</name>
</gene>
<protein>
    <submittedName>
        <fullName evidence="2">Uncharacterized protein</fullName>
    </submittedName>
</protein>
<evidence type="ECO:0000313" key="3">
    <source>
        <dbReference type="Proteomes" id="UP000318821"/>
    </source>
</evidence>